<comment type="caution">
    <text evidence="2">The sequence shown here is derived from an EMBL/GenBank/DDBJ whole genome shotgun (WGS) entry which is preliminary data.</text>
</comment>
<name>A0A9Q0LL74_ANAIG</name>
<dbReference type="AlphaFoldDB" id="A0A9Q0LL74"/>
<feature type="transmembrane region" description="Helical" evidence="1">
    <location>
        <begin position="296"/>
        <end position="313"/>
    </location>
</feature>
<evidence type="ECO:0000313" key="2">
    <source>
        <dbReference type="EMBL" id="KAJ5074434.1"/>
    </source>
</evidence>
<sequence length="353" mass="41058">MSNLNFGSIIGLIIFGTVLICIEKSTFQTTSKGVDEKNHLFEKPWFQSDLMFLGLFSLMIFYLTFQRFQKKRGYDGYLNIEKPKPKIYWIILKISFPAICDIIVAVLLNLALLWIPASSWQMLRSSVVIFTSITSLIFLKKKFFFHNLIGILFVMVGLLFVIISIFHSKRYSSDYDERIAIYFIFIAEAISAIQSLYEYHVYHGIKINGIFLTGIQGGISFIICSFIMMPILSHDSGNIEGHGTYENTKDTFKMIHNNTKMIALILIFIFSVIFFNLFSFLMTINFSVRIRTLSEIIRMALVWIINIIIYYGFSYSYGEKWNSSSWFQLIGFIILSIGLLIYQGAFTKYWFWN</sequence>
<keyword evidence="1" id="KW-0812">Transmembrane</keyword>
<dbReference type="Proteomes" id="UP001149090">
    <property type="component" value="Unassembled WGS sequence"/>
</dbReference>
<dbReference type="GO" id="GO:0016020">
    <property type="term" value="C:membrane"/>
    <property type="evidence" value="ECO:0007669"/>
    <property type="project" value="TreeGrafter"/>
</dbReference>
<feature type="transmembrane region" description="Helical" evidence="1">
    <location>
        <begin position="148"/>
        <end position="167"/>
    </location>
</feature>
<protein>
    <submittedName>
        <fullName evidence="2">Solute carrier family 35 member f6</fullName>
    </submittedName>
</protein>
<dbReference type="OMA" id="ERIAIYF"/>
<dbReference type="PANTHER" id="PTHR13146">
    <property type="match status" value="1"/>
</dbReference>
<dbReference type="EMBL" id="JAPDFW010000070">
    <property type="protein sequence ID" value="KAJ5074434.1"/>
    <property type="molecule type" value="Genomic_DNA"/>
</dbReference>
<feature type="transmembrane region" description="Helical" evidence="1">
    <location>
        <begin position="179"/>
        <end position="197"/>
    </location>
</feature>
<keyword evidence="3" id="KW-1185">Reference proteome</keyword>
<proteinExistence type="predicted"/>
<feature type="transmembrane region" description="Helical" evidence="1">
    <location>
        <begin position="121"/>
        <end position="139"/>
    </location>
</feature>
<evidence type="ECO:0000313" key="3">
    <source>
        <dbReference type="Proteomes" id="UP001149090"/>
    </source>
</evidence>
<organism evidence="2 3">
    <name type="scientific">Anaeramoeba ignava</name>
    <name type="common">Anaerobic marine amoeba</name>
    <dbReference type="NCBI Taxonomy" id="1746090"/>
    <lineage>
        <taxon>Eukaryota</taxon>
        <taxon>Metamonada</taxon>
        <taxon>Anaeramoebidae</taxon>
        <taxon>Anaeramoeba</taxon>
    </lineage>
</organism>
<feature type="transmembrane region" description="Helical" evidence="1">
    <location>
        <begin position="45"/>
        <end position="65"/>
    </location>
</feature>
<feature type="transmembrane region" description="Helical" evidence="1">
    <location>
        <begin position="209"/>
        <end position="232"/>
    </location>
</feature>
<evidence type="ECO:0000256" key="1">
    <source>
        <dbReference type="SAM" id="Phobius"/>
    </source>
</evidence>
<keyword evidence="1" id="KW-1133">Transmembrane helix</keyword>
<accession>A0A9Q0LL74</accession>
<reference evidence="2" key="1">
    <citation type="submission" date="2022-10" db="EMBL/GenBank/DDBJ databases">
        <title>Novel sulphate-reducing endosymbionts in the free-living metamonad Anaeramoeba.</title>
        <authorList>
            <person name="Jerlstrom-Hultqvist J."/>
            <person name="Cepicka I."/>
            <person name="Gallot-Lavallee L."/>
            <person name="Salas-Leiva D."/>
            <person name="Curtis B.A."/>
            <person name="Zahonova K."/>
            <person name="Pipaliya S."/>
            <person name="Dacks J."/>
            <person name="Roger A.J."/>
        </authorList>
    </citation>
    <scope>NUCLEOTIDE SEQUENCE</scope>
    <source>
        <strain evidence="2">BMAN</strain>
    </source>
</reference>
<feature type="transmembrane region" description="Helical" evidence="1">
    <location>
        <begin position="261"/>
        <end position="284"/>
    </location>
</feature>
<feature type="transmembrane region" description="Helical" evidence="1">
    <location>
        <begin position="325"/>
        <end position="342"/>
    </location>
</feature>
<gene>
    <name evidence="2" type="ORF">M0811_01065</name>
</gene>
<keyword evidence="1" id="KW-0472">Membrane</keyword>
<feature type="transmembrane region" description="Helical" evidence="1">
    <location>
        <begin position="86"/>
        <end position="115"/>
    </location>
</feature>
<dbReference type="OrthoDB" id="29773at2759"/>